<dbReference type="EMBL" id="CAIIXF020000142">
    <property type="protein sequence ID" value="CAH1802857.1"/>
    <property type="molecule type" value="Genomic_DNA"/>
</dbReference>
<name>A0A8S4QAJ9_OWEFU</name>
<proteinExistence type="predicted"/>
<gene>
    <name evidence="2" type="ORF">OFUS_LOCUS26499</name>
</gene>
<dbReference type="OrthoDB" id="2414538at2759"/>
<feature type="compositionally biased region" description="Polar residues" evidence="1">
    <location>
        <begin position="126"/>
        <end position="135"/>
    </location>
</feature>
<dbReference type="AlphaFoldDB" id="A0A8S4QAJ9"/>
<feature type="compositionally biased region" description="Basic and acidic residues" evidence="1">
    <location>
        <begin position="19"/>
        <end position="32"/>
    </location>
</feature>
<evidence type="ECO:0000313" key="2">
    <source>
        <dbReference type="EMBL" id="CAH1802857.1"/>
    </source>
</evidence>
<feature type="compositionally biased region" description="Polar residues" evidence="1">
    <location>
        <begin position="1"/>
        <end position="18"/>
    </location>
</feature>
<comment type="caution">
    <text evidence="2">The sequence shown here is derived from an EMBL/GenBank/DDBJ whole genome shotgun (WGS) entry which is preliminary data.</text>
</comment>
<sequence>PSEGRTTPDSFHSFQTPIKSRDLNNDSHKDPRTPSLDSPGSGSPSQHGPLESTPMRQAGRRSPVILPDCTPISGRKPVARLKPIRRLSTGTEQSLRKILLSSQIKNQYKTPPTRRLSDGSQIEGATPNNTYGFKVSHQNLEGAKALHE</sequence>
<feature type="non-terminal residue" evidence="2">
    <location>
        <position position="148"/>
    </location>
</feature>
<feature type="non-terminal residue" evidence="2">
    <location>
        <position position="1"/>
    </location>
</feature>
<protein>
    <submittedName>
        <fullName evidence="2">Uncharacterized protein</fullName>
    </submittedName>
</protein>
<evidence type="ECO:0000313" key="3">
    <source>
        <dbReference type="Proteomes" id="UP000749559"/>
    </source>
</evidence>
<evidence type="ECO:0000256" key="1">
    <source>
        <dbReference type="SAM" id="MobiDB-lite"/>
    </source>
</evidence>
<accession>A0A8S4QAJ9</accession>
<dbReference type="Proteomes" id="UP000749559">
    <property type="component" value="Unassembled WGS sequence"/>
</dbReference>
<organism evidence="2 3">
    <name type="scientific">Owenia fusiformis</name>
    <name type="common">Polychaete worm</name>
    <dbReference type="NCBI Taxonomy" id="6347"/>
    <lineage>
        <taxon>Eukaryota</taxon>
        <taxon>Metazoa</taxon>
        <taxon>Spiralia</taxon>
        <taxon>Lophotrochozoa</taxon>
        <taxon>Annelida</taxon>
        <taxon>Polychaeta</taxon>
        <taxon>Sedentaria</taxon>
        <taxon>Canalipalpata</taxon>
        <taxon>Sabellida</taxon>
        <taxon>Oweniida</taxon>
        <taxon>Oweniidae</taxon>
        <taxon>Owenia</taxon>
    </lineage>
</organism>
<keyword evidence="3" id="KW-1185">Reference proteome</keyword>
<feature type="region of interest" description="Disordered" evidence="1">
    <location>
        <begin position="1"/>
        <end position="135"/>
    </location>
</feature>
<feature type="compositionally biased region" description="Polar residues" evidence="1">
    <location>
        <begin position="100"/>
        <end position="110"/>
    </location>
</feature>
<reference evidence="2" key="1">
    <citation type="submission" date="2022-03" db="EMBL/GenBank/DDBJ databases">
        <authorList>
            <person name="Martin C."/>
        </authorList>
    </citation>
    <scope>NUCLEOTIDE SEQUENCE</scope>
</reference>